<dbReference type="OrthoDB" id="2998201at2759"/>
<gene>
    <name evidence="1" type="ORF">O181_008520</name>
</gene>
<accession>A0A9Q3GIZ1</accession>
<proteinExistence type="predicted"/>
<dbReference type="AlphaFoldDB" id="A0A9Q3GIZ1"/>
<organism evidence="1 2">
    <name type="scientific">Austropuccinia psidii MF-1</name>
    <dbReference type="NCBI Taxonomy" id="1389203"/>
    <lineage>
        <taxon>Eukaryota</taxon>
        <taxon>Fungi</taxon>
        <taxon>Dikarya</taxon>
        <taxon>Basidiomycota</taxon>
        <taxon>Pucciniomycotina</taxon>
        <taxon>Pucciniomycetes</taxon>
        <taxon>Pucciniales</taxon>
        <taxon>Sphaerophragmiaceae</taxon>
        <taxon>Austropuccinia</taxon>
    </lineage>
</organism>
<dbReference type="EMBL" id="AVOT02001980">
    <property type="protein sequence ID" value="MBW0468805.1"/>
    <property type="molecule type" value="Genomic_DNA"/>
</dbReference>
<dbReference type="Proteomes" id="UP000765509">
    <property type="component" value="Unassembled WGS sequence"/>
</dbReference>
<evidence type="ECO:0000313" key="2">
    <source>
        <dbReference type="Proteomes" id="UP000765509"/>
    </source>
</evidence>
<keyword evidence="2" id="KW-1185">Reference proteome</keyword>
<protein>
    <submittedName>
        <fullName evidence="1">Uncharacterized protein</fullName>
    </submittedName>
</protein>
<evidence type="ECO:0000313" key="1">
    <source>
        <dbReference type="EMBL" id="MBW0468805.1"/>
    </source>
</evidence>
<comment type="caution">
    <text evidence="1">The sequence shown here is derived from an EMBL/GenBank/DDBJ whole genome shotgun (WGS) entry which is preliminary data.</text>
</comment>
<reference evidence="1" key="1">
    <citation type="submission" date="2021-03" db="EMBL/GenBank/DDBJ databases">
        <title>Draft genome sequence of rust myrtle Austropuccinia psidii MF-1, a brazilian biotype.</title>
        <authorList>
            <person name="Quecine M.C."/>
            <person name="Pachon D.M.R."/>
            <person name="Bonatelli M.L."/>
            <person name="Correr F.H."/>
            <person name="Franceschini L.M."/>
            <person name="Leite T.F."/>
            <person name="Margarido G.R.A."/>
            <person name="Almeida C.A."/>
            <person name="Ferrarezi J.A."/>
            <person name="Labate C.A."/>
        </authorList>
    </citation>
    <scope>NUCLEOTIDE SEQUENCE</scope>
    <source>
        <strain evidence="1">MF-1</strain>
    </source>
</reference>
<name>A0A9Q3GIZ1_9BASI</name>
<sequence length="124" mass="14148">MMLELAPKTYKEEKTCADRMKWLTEIDKEISNMYRNNFFKILPLPHDVNLIGGGWVFMRNLATSDKPALYMARGNSHKSGLDLNETFVPTATFTALRIILTLAAQSSLHAATFNFFRGLPERVH</sequence>